<dbReference type="PANTHER" id="PTHR10226">
    <property type="entry name" value="A KINASE ANCHOR PROTEIN"/>
    <property type="match status" value="1"/>
</dbReference>
<name>A0AA41N9G2_SCICA</name>
<evidence type="ECO:0000256" key="1">
    <source>
        <dbReference type="SAM" id="MobiDB-lite"/>
    </source>
</evidence>
<reference evidence="2" key="1">
    <citation type="submission" date="2020-03" db="EMBL/GenBank/DDBJ databases">
        <title>Studies in the Genomics of Life Span.</title>
        <authorList>
            <person name="Glass D."/>
        </authorList>
    </citation>
    <scope>NUCLEOTIDE SEQUENCE</scope>
    <source>
        <strain evidence="2">SUZIE</strain>
        <tissue evidence="2">Muscle</tissue>
    </source>
</reference>
<keyword evidence="3" id="KW-1185">Reference proteome</keyword>
<proteinExistence type="predicted"/>
<gene>
    <name evidence="2" type="ORF">SUZIE_186060</name>
</gene>
<protein>
    <submittedName>
        <fullName evidence="2">A-kinase anchor protein 11</fullName>
    </submittedName>
</protein>
<dbReference type="GO" id="GO:0005737">
    <property type="term" value="C:cytoplasm"/>
    <property type="evidence" value="ECO:0007669"/>
    <property type="project" value="TreeGrafter"/>
</dbReference>
<dbReference type="GO" id="GO:0008104">
    <property type="term" value="P:intracellular protein localization"/>
    <property type="evidence" value="ECO:0007669"/>
    <property type="project" value="TreeGrafter"/>
</dbReference>
<dbReference type="AlphaFoldDB" id="A0AA41N9G2"/>
<dbReference type="InterPro" id="IPR008382">
    <property type="entry name" value="SPHK1-interactor_AKAP_110"/>
</dbReference>
<accession>A0AA41N9G2</accession>
<dbReference type="Proteomes" id="UP001166674">
    <property type="component" value="Unassembled WGS sequence"/>
</dbReference>
<evidence type="ECO:0000313" key="3">
    <source>
        <dbReference type="Proteomes" id="UP001166674"/>
    </source>
</evidence>
<comment type="caution">
    <text evidence="2">The sequence shown here is derived from an EMBL/GenBank/DDBJ whole genome shotgun (WGS) entry which is preliminary data.</text>
</comment>
<dbReference type="PANTHER" id="PTHR10226:SF3">
    <property type="entry name" value="A-KINASE ANCHOR PROTEIN 11"/>
    <property type="match status" value="1"/>
</dbReference>
<sequence length="99" mass="11604">MTALDSWPNFSFEDEHQDESSSFYHLNESNEDEKDEEHEDIAEGLEQYGKFLLITNIDMEPCTVDRQLRIIIQWLVASEAEVAEIYFHDSSKKDFVLLS</sequence>
<feature type="region of interest" description="Disordered" evidence="1">
    <location>
        <begin position="1"/>
        <end position="39"/>
    </location>
</feature>
<dbReference type="GO" id="GO:0051018">
    <property type="term" value="F:protein kinase A binding"/>
    <property type="evidence" value="ECO:0007669"/>
    <property type="project" value="TreeGrafter"/>
</dbReference>
<dbReference type="EMBL" id="JAATJV010404782">
    <property type="protein sequence ID" value="MBZ3886061.1"/>
    <property type="molecule type" value="Genomic_DNA"/>
</dbReference>
<feature type="compositionally biased region" description="Acidic residues" evidence="1">
    <location>
        <begin position="29"/>
        <end position="39"/>
    </location>
</feature>
<organism evidence="2 3">
    <name type="scientific">Sciurus carolinensis</name>
    <name type="common">Eastern gray squirrel</name>
    <dbReference type="NCBI Taxonomy" id="30640"/>
    <lineage>
        <taxon>Eukaryota</taxon>
        <taxon>Metazoa</taxon>
        <taxon>Chordata</taxon>
        <taxon>Craniata</taxon>
        <taxon>Vertebrata</taxon>
        <taxon>Euteleostomi</taxon>
        <taxon>Mammalia</taxon>
        <taxon>Eutheria</taxon>
        <taxon>Euarchontoglires</taxon>
        <taxon>Glires</taxon>
        <taxon>Rodentia</taxon>
        <taxon>Sciuromorpha</taxon>
        <taxon>Sciuridae</taxon>
        <taxon>Sciurinae</taxon>
        <taxon>Sciurini</taxon>
        <taxon>Sciurus</taxon>
    </lineage>
</organism>
<evidence type="ECO:0000313" key="2">
    <source>
        <dbReference type="EMBL" id="MBZ3886061.1"/>
    </source>
</evidence>